<name>A0A089QA99_9ENTR</name>
<keyword evidence="3" id="KW-1185">Reference proteome</keyword>
<dbReference type="Proteomes" id="UP000029481">
    <property type="component" value="Chromosome"/>
</dbReference>
<sequence>MTNIDEIESILDEMCRILKECNLERWANILLDIKKMVRHDTKEARYSIMSLYGGMGSLNDLVLFKDGVMLVEENDVFDELRNRLYHLGKTL</sequence>
<feature type="domain" description="DUF6966" evidence="1">
    <location>
        <begin position="22"/>
        <end position="70"/>
    </location>
</feature>
<protein>
    <recommendedName>
        <fullName evidence="1">DUF6966 domain-containing protein</fullName>
    </recommendedName>
</protein>
<dbReference type="RefSeq" id="WP_038482523.1">
    <property type="nucleotide sequence ID" value="NZ_CP009451.1"/>
</dbReference>
<dbReference type="OrthoDB" id="1449298at2"/>
<evidence type="ECO:0000313" key="3">
    <source>
        <dbReference type="Proteomes" id="UP000029481"/>
    </source>
</evidence>
<dbReference type="InterPro" id="IPR054239">
    <property type="entry name" value="DUF6966"/>
</dbReference>
<dbReference type="KEGG" id="cnt:JT31_22995"/>
<organism evidence="2 3">
    <name type="scientific">Cedecea neteri</name>
    <dbReference type="NCBI Taxonomy" id="158822"/>
    <lineage>
        <taxon>Bacteria</taxon>
        <taxon>Pseudomonadati</taxon>
        <taxon>Pseudomonadota</taxon>
        <taxon>Gammaproteobacteria</taxon>
        <taxon>Enterobacterales</taxon>
        <taxon>Enterobacteriaceae</taxon>
        <taxon>Cedecea</taxon>
    </lineage>
</organism>
<dbReference type="AlphaFoldDB" id="A0A089QA99"/>
<proteinExistence type="predicted"/>
<accession>A0A089QA99</accession>
<dbReference type="EMBL" id="CP009451">
    <property type="protein sequence ID" value="AIR07374.1"/>
    <property type="molecule type" value="Genomic_DNA"/>
</dbReference>
<evidence type="ECO:0000259" key="1">
    <source>
        <dbReference type="Pfam" id="PF22294"/>
    </source>
</evidence>
<dbReference type="Pfam" id="PF22294">
    <property type="entry name" value="DUF6966"/>
    <property type="match status" value="1"/>
</dbReference>
<gene>
    <name evidence="2" type="ORF">JT31_22995</name>
</gene>
<reference evidence="2 3" key="1">
    <citation type="submission" date="2014-09" db="EMBL/GenBank/DDBJ databases">
        <title>Cedecea neteri SSMD04 Genome Sequencing.</title>
        <authorList>
            <person name="Tan J.-Y."/>
        </authorList>
    </citation>
    <scope>NUCLEOTIDE SEQUENCE [LARGE SCALE GENOMIC DNA]</scope>
    <source>
        <strain evidence="2 3">SSMD04</strain>
    </source>
</reference>
<evidence type="ECO:0000313" key="2">
    <source>
        <dbReference type="EMBL" id="AIR07374.1"/>
    </source>
</evidence>